<organism evidence="13 14">
    <name type="scientific">Aristolochia fimbriata</name>
    <name type="common">White veined hardy Dutchman's pipe vine</name>
    <dbReference type="NCBI Taxonomy" id="158543"/>
    <lineage>
        <taxon>Eukaryota</taxon>
        <taxon>Viridiplantae</taxon>
        <taxon>Streptophyta</taxon>
        <taxon>Embryophyta</taxon>
        <taxon>Tracheophyta</taxon>
        <taxon>Spermatophyta</taxon>
        <taxon>Magnoliopsida</taxon>
        <taxon>Magnoliidae</taxon>
        <taxon>Piperales</taxon>
        <taxon>Aristolochiaceae</taxon>
        <taxon>Aristolochia</taxon>
    </lineage>
</organism>
<dbReference type="PANTHER" id="PTHR30540">
    <property type="entry name" value="OSMOTIC STRESS POTASSIUM TRANSPORTER"/>
    <property type="match status" value="1"/>
</dbReference>
<evidence type="ECO:0000256" key="3">
    <source>
        <dbReference type="ARBA" id="ARBA00022448"/>
    </source>
</evidence>
<keyword evidence="6 10" id="KW-0630">Potassium</keyword>
<proteinExistence type="inferred from homology"/>
<keyword evidence="3" id="KW-0813">Transport</keyword>
<dbReference type="InterPro" id="IPR053951">
    <property type="entry name" value="K_trans_N"/>
</dbReference>
<dbReference type="GO" id="GO:0015079">
    <property type="term" value="F:potassium ion transmembrane transporter activity"/>
    <property type="evidence" value="ECO:0007669"/>
    <property type="project" value="UniProtKB-UniRule"/>
</dbReference>
<feature type="transmembrane region" description="Helical" evidence="10">
    <location>
        <begin position="521"/>
        <end position="543"/>
    </location>
</feature>
<keyword evidence="5 10" id="KW-0812">Transmembrane</keyword>
<evidence type="ECO:0000256" key="11">
    <source>
        <dbReference type="SAM" id="MobiDB-lite"/>
    </source>
</evidence>
<feature type="transmembrane region" description="Helical" evidence="10">
    <location>
        <begin position="413"/>
        <end position="432"/>
    </location>
</feature>
<evidence type="ECO:0000256" key="4">
    <source>
        <dbReference type="ARBA" id="ARBA00022538"/>
    </source>
</evidence>
<comment type="caution">
    <text evidence="13">The sequence shown here is derived from an EMBL/GenBank/DDBJ whole genome shotgun (WGS) entry which is preliminary data.</text>
</comment>
<dbReference type="InterPro" id="IPR036397">
    <property type="entry name" value="RNaseH_sf"/>
</dbReference>
<keyword evidence="4 10" id="KW-0633">Potassium transport</keyword>
<evidence type="ECO:0000256" key="7">
    <source>
        <dbReference type="ARBA" id="ARBA00022989"/>
    </source>
</evidence>
<dbReference type="NCBIfam" id="TIGR00794">
    <property type="entry name" value="kup"/>
    <property type="match status" value="1"/>
</dbReference>
<dbReference type="SUPFAM" id="SSF53098">
    <property type="entry name" value="Ribonuclease H-like"/>
    <property type="match status" value="1"/>
</dbReference>
<evidence type="ECO:0000259" key="12">
    <source>
        <dbReference type="PROSITE" id="PS50879"/>
    </source>
</evidence>
<dbReference type="GO" id="GO:0016020">
    <property type="term" value="C:membrane"/>
    <property type="evidence" value="ECO:0007669"/>
    <property type="project" value="UniProtKB-SubCell"/>
</dbReference>
<keyword evidence="7 10" id="KW-1133">Transmembrane helix</keyword>
<comment type="function">
    <text evidence="10">Potassium transporter.</text>
</comment>
<feature type="transmembrane region" description="Helical" evidence="10">
    <location>
        <begin position="374"/>
        <end position="393"/>
    </location>
</feature>
<name>A0AAV7EWC4_ARIFI</name>
<keyword evidence="9 10" id="KW-0472">Membrane</keyword>
<evidence type="ECO:0000256" key="6">
    <source>
        <dbReference type="ARBA" id="ARBA00022958"/>
    </source>
</evidence>
<evidence type="ECO:0000313" key="13">
    <source>
        <dbReference type="EMBL" id="KAG9452794.1"/>
    </source>
</evidence>
<dbReference type="InterPro" id="IPR044730">
    <property type="entry name" value="RNase_H-like_dom_plant"/>
</dbReference>
<dbReference type="GO" id="GO:0003676">
    <property type="term" value="F:nucleic acid binding"/>
    <property type="evidence" value="ECO:0007669"/>
    <property type="project" value="InterPro"/>
</dbReference>
<evidence type="ECO:0000256" key="2">
    <source>
        <dbReference type="ARBA" id="ARBA00008440"/>
    </source>
</evidence>
<dbReference type="Pfam" id="PF02705">
    <property type="entry name" value="K_trans"/>
    <property type="match status" value="1"/>
</dbReference>
<evidence type="ECO:0000256" key="9">
    <source>
        <dbReference type="ARBA" id="ARBA00023136"/>
    </source>
</evidence>
<keyword evidence="8 10" id="KW-0406">Ion transport</keyword>
<dbReference type="AlphaFoldDB" id="A0AAV7EWC4"/>
<gene>
    <name evidence="13" type="ORF">H6P81_005698</name>
</gene>
<sequence length="957" mass="108092">MAMLRMRLIQGHFGLPIRCIGTKSNPVLWQRPQVDWIKLNFDGASKGRAREASIGGIVRNHRGEPMLGYAEPIGRYSSFAAECVALKRGLELVTDNGWLNVWAEGDAKSLVEIIAPDKKKIKSREVVELVKDIKLIIPEFDNWKFSHIYREGNRAADKLAKMGFTLNKLKVWKRHHLPLEVLRFAREDKKDSQRMETADDDGHQTEVEDHIEEDTEQGVEKEKVEKKLSFIDLYKIRPAKHIKDYPLKQTMLLAYQSLGVVYGDLGTSPLYTFSSVKISNPGEEDILGILSIILWSLTLICVVKYVCIVLHADDHGEGGTFAIYSLLSRHLNFQNNKISPITRLDSDANLRYYSNSVLQTKSKKFLEESKRAQSVLRFIVLLGICMVIGDGALTPAISVLSAVQGIKSRTPKIHQGQVVMISIVILLFVFLFQRVGTSKVGFTFSPIMCTWLLCTSAIGVFNIIKHYPAVFKAASPHYIVKLFLKDHKTTWKLLGTTALCLTGAEAMFADLGHFNKRSIQIAFIGYVYPALLLTYSGEAAYLIKYPEHMSTAFYSVVPNIVFWPIFVLATLAAVVGSQCLISASFSIIKQAMALGCFPRVTMIHTSDKYEGQVYSPEINYFVMVICILIVLFFKGGEDIGNAYGAAVILVMMITTCLMVVVMLVIWDTHFLLILLFLGVLFVVEGAYMTSLLSKIPQGAWVPFVISFFVLLIVYSWIYGRQKKGEYEAVRKMDLDELTELVSQKNNQVTRVPGICFFCTDLVNGVPPIIRHYVQLLGSLRQVMVIVTVRTLPIKSVLPSERFVVARLGPMGVYRCLVQYGYKDEPNIEGEDFVQAVVELLKEVEIERPEETTMIESAMDNGGVIFVMGRTILKSKETNGWLRHFSIDYLYRFLQKNCRPTIASLRLPPSRMLQLQNGQAYQHSHHADAYEAPSFRDFLKDSSTKTSQYQYCYLLCGE</sequence>
<dbReference type="CDD" id="cd06222">
    <property type="entry name" value="RNase_H_like"/>
    <property type="match status" value="1"/>
</dbReference>
<dbReference type="PANTHER" id="PTHR30540:SF106">
    <property type="entry name" value="POTASSIUM TRANSPORTER 26"/>
    <property type="match status" value="1"/>
</dbReference>
<comment type="caution">
    <text evidence="10">Lacks conserved residue(s) required for the propagation of feature annotation.</text>
</comment>
<evidence type="ECO:0000256" key="8">
    <source>
        <dbReference type="ARBA" id="ARBA00023065"/>
    </source>
</evidence>
<feature type="region of interest" description="Disordered" evidence="11">
    <location>
        <begin position="191"/>
        <end position="218"/>
    </location>
</feature>
<protein>
    <recommendedName>
        <fullName evidence="10">Potassium transporter</fullName>
    </recommendedName>
</protein>
<accession>A0AAV7EWC4</accession>
<dbReference type="Proteomes" id="UP000825729">
    <property type="component" value="Unassembled WGS sequence"/>
</dbReference>
<reference evidence="13 14" key="1">
    <citation type="submission" date="2021-07" db="EMBL/GenBank/DDBJ databases">
        <title>The Aristolochia fimbriata genome: insights into angiosperm evolution, floral development and chemical biosynthesis.</title>
        <authorList>
            <person name="Jiao Y."/>
        </authorList>
    </citation>
    <scope>NUCLEOTIDE SEQUENCE [LARGE SCALE GENOMIC DNA]</scope>
    <source>
        <strain evidence="13">IBCAS-2021</strain>
        <tissue evidence="13">Leaf</tissue>
    </source>
</reference>
<keyword evidence="14" id="KW-1185">Reference proteome</keyword>
<dbReference type="InterPro" id="IPR053952">
    <property type="entry name" value="K_trans_C"/>
</dbReference>
<dbReference type="EMBL" id="JAINDJ010000003">
    <property type="protein sequence ID" value="KAG9452794.1"/>
    <property type="molecule type" value="Genomic_DNA"/>
</dbReference>
<feature type="transmembrane region" description="Helical" evidence="10">
    <location>
        <begin position="563"/>
        <end position="588"/>
    </location>
</feature>
<dbReference type="Pfam" id="PF13456">
    <property type="entry name" value="RVT_3"/>
    <property type="match status" value="1"/>
</dbReference>
<feature type="domain" description="RNase H type-1" evidence="12">
    <location>
        <begin position="33"/>
        <end position="165"/>
    </location>
</feature>
<feature type="transmembrane region" description="Helical" evidence="10">
    <location>
        <begin position="699"/>
        <end position="717"/>
    </location>
</feature>
<evidence type="ECO:0000256" key="10">
    <source>
        <dbReference type="RuleBase" id="RU321113"/>
    </source>
</evidence>
<dbReference type="InterPro" id="IPR002156">
    <property type="entry name" value="RNaseH_domain"/>
</dbReference>
<dbReference type="InterPro" id="IPR012337">
    <property type="entry name" value="RNaseH-like_sf"/>
</dbReference>
<feature type="transmembrane region" description="Helical" evidence="10">
    <location>
        <begin position="618"/>
        <end position="636"/>
    </location>
</feature>
<comment type="similarity">
    <text evidence="2 10">Belongs to the HAK/KUP transporter (TC 2.A.72.3) family.</text>
</comment>
<feature type="transmembrane region" description="Helical" evidence="10">
    <location>
        <begin position="672"/>
        <end position="693"/>
    </location>
</feature>
<evidence type="ECO:0000313" key="14">
    <source>
        <dbReference type="Proteomes" id="UP000825729"/>
    </source>
</evidence>
<evidence type="ECO:0000256" key="1">
    <source>
        <dbReference type="ARBA" id="ARBA00004141"/>
    </source>
</evidence>
<feature type="transmembrane region" description="Helical" evidence="10">
    <location>
        <begin position="444"/>
        <end position="464"/>
    </location>
</feature>
<feature type="compositionally biased region" description="Basic and acidic residues" evidence="11">
    <location>
        <begin position="191"/>
        <end position="208"/>
    </location>
</feature>
<dbReference type="InterPro" id="IPR003855">
    <property type="entry name" value="K+_transporter"/>
</dbReference>
<dbReference type="GO" id="GO:0004523">
    <property type="term" value="F:RNA-DNA hybrid ribonuclease activity"/>
    <property type="evidence" value="ECO:0007669"/>
    <property type="project" value="InterPro"/>
</dbReference>
<comment type="subcellular location">
    <subcellularLocation>
        <location evidence="1 10">Membrane</location>
        <topology evidence="1 10">Multi-pass membrane protein</topology>
    </subcellularLocation>
</comment>
<dbReference type="Gene3D" id="3.30.420.10">
    <property type="entry name" value="Ribonuclease H-like superfamily/Ribonuclease H"/>
    <property type="match status" value="1"/>
</dbReference>
<dbReference type="Pfam" id="PF22776">
    <property type="entry name" value="K_trans_C"/>
    <property type="match status" value="1"/>
</dbReference>
<dbReference type="PROSITE" id="PS50879">
    <property type="entry name" value="RNASE_H_1"/>
    <property type="match status" value="1"/>
</dbReference>
<feature type="transmembrane region" description="Helical" evidence="10">
    <location>
        <begin position="642"/>
        <end position="665"/>
    </location>
</feature>
<evidence type="ECO:0000256" key="5">
    <source>
        <dbReference type="ARBA" id="ARBA00022692"/>
    </source>
</evidence>